<evidence type="ECO:0000256" key="4">
    <source>
        <dbReference type="ARBA" id="ARBA00022692"/>
    </source>
</evidence>
<dbReference type="PROSITE" id="PS50887">
    <property type="entry name" value="GGDEF"/>
    <property type="match status" value="1"/>
</dbReference>
<feature type="domain" description="GGDEF" evidence="8">
    <location>
        <begin position="230"/>
        <end position="363"/>
    </location>
</feature>
<dbReference type="GO" id="GO:0005886">
    <property type="term" value="C:plasma membrane"/>
    <property type="evidence" value="ECO:0007669"/>
    <property type="project" value="UniProtKB-SubCell"/>
</dbReference>
<dbReference type="Pfam" id="PF00990">
    <property type="entry name" value="GGDEF"/>
    <property type="match status" value="1"/>
</dbReference>
<dbReference type="Pfam" id="PF02706">
    <property type="entry name" value="Wzz"/>
    <property type="match status" value="1"/>
</dbReference>
<dbReference type="PANTHER" id="PTHR32309:SF13">
    <property type="entry name" value="FERRIC ENTEROBACTIN TRANSPORT PROTEIN FEPE"/>
    <property type="match status" value="1"/>
</dbReference>
<dbReference type="InterPro" id="IPR000160">
    <property type="entry name" value="GGDEF_dom"/>
</dbReference>
<dbReference type="EMBL" id="LGKP01000032">
    <property type="protein sequence ID" value="KPL81961.1"/>
    <property type="molecule type" value="Genomic_DNA"/>
</dbReference>
<keyword evidence="5 7" id="KW-1133">Transmembrane helix</keyword>
<evidence type="ECO:0000259" key="8">
    <source>
        <dbReference type="PROSITE" id="PS50887"/>
    </source>
</evidence>
<protein>
    <recommendedName>
        <fullName evidence="8">GGDEF domain-containing protein</fullName>
    </recommendedName>
</protein>
<evidence type="ECO:0000313" key="9">
    <source>
        <dbReference type="EMBL" id="KPL81961.1"/>
    </source>
</evidence>
<keyword evidence="6 7" id="KW-0472">Membrane</keyword>
<proteinExistence type="inferred from homology"/>
<name>A0A0P6XFC6_9CHLR</name>
<feature type="transmembrane region" description="Helical" evidence="7">
    <location>
        <begin position="174"/>
        <end position="193"/>
    </location>
</feature>
<dbReference type="InterPro" id="IPR043128">
    <property type="entry name" value="Rev_trsase/Diguanyl_cyclase"/>
</dbReference>
<dbReference type="AlphaFoldDB" id="A0A0P6XFC6"/>
<dbReference type="SUPFAM" id="SSF55073">
    <property type="entry name" value="Nucleotide cyclase"/>
    <property type="match status" value="1"/>
</dbReference>
<sequence>MEFRHYLRMLGRGWWLIALAALTGATLALARSYVTEPEYRTRTRLLLSPNLARVDSGQELYSVTTLQNRTIVNTIAEILNSGSPFKETGGGLNLPPSEVVRYKNNAVTVPEANVLEVYVDGPDAKTTALLANSLAQRTIDFVDQKYPSYSLTVLDPALPSSVPQSPKPVRDTTLALILGAVVGAIIAIVQAQLKTPLEALRRRSTIDAVSTAFTRRHFDQQAKDALARSSIASLGLVYLDGMQDVIDSMPAPVVQRVLRHAKNVLRNELRGNDIIGRWDNTTFSILLPETPEIAATRTLDRILNALDQPVETGIDDVVVKLTPYAGGATRRNNMAYGQLVEEAEAALTRSYRSGEKNVLFSAVEQPA</sequence>
<dbReference type="GO" id="GO:0004713">
    <property type="term" value="F:protein tyrosine kinase activity"/>
    <property type="evidence" value="ECO:0007669"/>
    <property type="project" value="TreeGrafter"/>
</dbReference>
<keyword evidence="3" id="KW-1003">Cell membrane</keyword>
<dbReference type="InterPro" id="IPR003856">
    <property type="entry name" value="LPS_length_determ_N"/>
</dbReference>
<organism evidence="9 10">
    <name type="scientific">Herpetosiphon geysericola</name>
    <dbReference type="NCBI Taxonomy" id="70996"/>
    <lineage>
        <taxon>Bacteria</taxon>
        <taxon>Bacillati</taxon>
        <taxon>Chloroflexota</taxon>
        <taxon>Chloroflexia</taxon>
        <taxon>Herpetosiphonales</taxon>
        <taxon>Herpetosiphonaceae</taxon>
        <taxon>Herpetosiphon</taxon>
    </lineage>
</organism>
<comment type="similarity">
    <text evidence="2">Belongs to the CpsC/CapA family.</text>
</comment>
<reference evidence="9 10" key="1">
    <citation type="submission" date="2015-07" db="EMBL/GenBank/DDBJ databases">
        <title>Whole genome sequence of Herpetosiphon geysericola DSM 7119.</title>
        <authorList>
            <person name="Hemp J."/>
            <person name="Ward L.M."/>
            <person name="Pace L.A."/>
            <person name="Fischer W.W."/>
        </authorList>
    </citation>
    <scope>NUCLEOTIDE SEQUENCE [LARGE SCALE GENOMIC DNA]</scope>
    <source>
        <strain evidence="9 10">DSM 7119</strain>
    </source>
</reference>
<dbReference type="NCBIfam" id="TIGR00254">
    <property type="entry name" value="GGDEF"/>
    <property type="match status" value="1"/>
</dbReference>
<evidence type="ECO:0000256" key="2">
    <source>
        <dbReference type="ARBA" id="ARBA00006683"/>
    </source>
</evidence>
<dbReference type="STRING" id="70996.SE18_20415"/>
<dbReference type="PANTHER" id="PTHR32309">
    <property type="entry name" value="TYROSINE-PROTEIN KINASE"/>
    <property type="match status" value="1"/>
</dbReference>
<dbReference type="RefSeq" id="WP_054536314.1">
    <property type="nucleotide sequence ID" value="NZ_LGKP01000032.1"/>
</dbReference>
<evidence type="ECO:0000256" key="7">
    <source>
        <dbReference type="SAM" id="Phobius"/>
    </source>
</evidence>
<evidence type="ECO:0000256" key="3">
    <source>
        <dbReference type="ARBA" id="ARBA00022475"/>
    </source>
</evidence>
<dbReference type="InterPro" id="IPR050445">
    <property type="entry name" value="Bact_polysacc_biosynth/exp"/>
</dbReference>
<dbReference type="InterPro" id="IPR029787">
    <property type="entry name" value="Nucleotide_cyclase"/>
</dbReference>
<evidence type="ECO:0000313" key="10">
    <source>
        <dbReference type="Proteomes" id="UP000050277"/>
    </source>
</evidence>
<dbReference type="Gene3D" id="3.30.70.270">
    <property type="match status" value="1"/>
</dbReference>
<comment type="caution">
    <text evidence="9">The sequence shown here is derived from an EMBL/GenBank/DDBJ whole genome shotgun (WGS) entry which is preliminary data.</text>
</comment>
<keyword evidence="10" id="KW-1185">Reference proteome</keyword>
<accession>A0A0P6XFC6</accession>
<dbReference type="SMART" id="SM00267">
    <property type="entry name" value="GGDEF"/>
    <property type="match status" value="1"/>
</dbReference>
<evidence type="ECO:0000256" key="1">
    <source>
        <dbReference type="ARBA" id="ARBA00004651"/>
    </source>
</evidence>
<comment type="subcellular location">
    <subcellularLocation>
        <location evidence="1">Cell membrane</location>
        <topology evidence="1">Multi-pass membrane protein</topology>
    </subcellularLocation>
</comment>
<dbReference type="Proteomes" id="UP000050277">
    <property type="component" value="Unassembled WGS sequence"/>
</dbReference>
<dbReference type="OrthoDB" id="144677at2"/>
<evidence type="ECO:0000256" key="6">
    <source>
        <dbReference type="ARBA" id="ARBA00023136"/>
    </source>
</evidence>
<evidence type="ECO:0000256" key="5">
    <source>
        <dbReference type="ARBA" id="ARBA00022989"/>
    </source>
</evidence>
<keyword evidence="4 7" id="KW-0812">Transmembrane</keyword>
<gene>
    <name evidence="9" type="ORF">SE18_20415</name>
</gene>